<keyword evidence="2" id="KW-1185">Reference proteome</keyword>
<evidence type="ECO:0000313" key="2">
    <source>
        <dbReference type="Proteomes" id="UP001249851"/>
    </source>
</evidence>
<dbReference type="EMBL" id="JARQWQ010000004">
    <property type="protein sequence ID" value="KAK2572214.1"/>
    <property type="molecule type" value="Genomic_DNA"/>
</dbReference>
<gene>
    <name evidence="1" type="ORF">P5673_002429</name>
</gene>
<protein>
    <submittedName>
        <fullName evidence="1">Uncharacterized protein</fullName>
    </submittedName>
</protein>
<proteinExistence type="predicted"/>
<comment type="caution">
    <text evidence="1">The sequence shown here is derived from an EMBL/GenBank/DDBJ whole genome shotgun (WGS) entry which is preliminary data.</text>
</comment>
<dbReference type="Proteomes" id="UP001249851">
    <property type="component" value="Unassembled WGS sequence"/>
</dbReference>
<dbReference type="AlphaFoldDB" id="A0AAD9R321"/>
<evidence type="ECO:0000313" key="1">
    <source>
        <dbReference type="EMBL" id="KAK2572214.1"/>
    </source>
</evidence>
<sequence length="110" mass="12749">MGFISQWVRRVATHSRNLMTLFKYNANLWKYNCQKALDTLLHGRPQQTKHIPFMITSKMKKSLYSLGYVERDINKMTPSEAITTINHCTKKSTKEPALTEVQQDNSTGRT</sequence>
<reference evidence="1" key="1">
    <citation type="journal article" date="2023" name="G3 (Bethesda)">
        <title>Whole genome assembly and annotation of the endangered Caribbean coral Acropora cervicornis.</title>
        <authorList>
            <person name="Selwyn J.D."/>
            <person name="Vollmer S.V."/>
        </authorList>
    </citation>
    <scope>NUCLEOTIDE SEQUENCE</scope>
    <source>
        <strain evidence="1">K2</strain>
    </source>
</reference>
<organism evidence="1 2">
    <name type="scientific">Acropora cervicornis</name>
    <name type="common">Staghorn coral</name>
    <dbReference type="NCBI Taxonomy" id="6130"/>
    <lineage>
        <taxon>Eukaryota</taxon>
        <taxon>Metazoa</taxon>
        <taxon>Cnidaria</taxon>
        <taxon>Anthozoa</taxon>
        <taxon>Hexacorallia</taxon>
        <taxon>Scleractinia</taxon>
        <taxon>Astrocoeniina</taxon>
        <taxon>Acroporidae</taxon>
        <taxon>Acropora</taxon>
    </lineage>
</organism>
<accession>A0AAD9R321</accession>
<name>A0AAD9R321_ACRCE</name>
<reference evidence="1" key="2">
    <citation type="journal article" date="2023" name="Science">
        <title>Genomic signatures of disease resistance in endangered staghorn corals.</title>
        <authorList>
            <person name="Vollmer S.V."/>
            <person name="Selwyn J.D."/>
            <person name="Despard B.A."/>
            <person name="Roesel C.L."/>
        </authorList>
    </citation>
    <scope>NUCLEOTIDE SEQUENCE</scope>
    <source>
        <strain evidence="1">K2</strain>
    </source>
</reference>